<protein>
    <submittedName>
        <fullName evidence="1">Uncharacterized protein</fullName>
    </submittedName>
</protein>
<evidence type="ECO:0000313" key="2">
    <source>
        <dbReference type="Proteomes" id="UP000253772"/>
    </source>
</evidence>
<accession>A0A2L0XD61</accession>
<gene>
    <name evidence="1" type="ORF">DDF84_032900</name>
</gene>
<dbReference type="Proteomes" id="UP000253772">
    <property type="component" value="Plasmid p1"/>
</dbReference>
<dbReference type="EMBL" id="CP037902">
    <property type="protein sequence ID" value="QBP14504.1"/>
    <property type="molecule type" value="Genomic_DNA"/>
</dbReference>
<sequence>MPTSPELANIDAAFERLNTILDTTGALDSAATQHAAYALRLAIVQALGDQDRIEAAEASLAELKLSS</sequence>
<dbReference type="GeneID" id="60825076"/>
<name>A0A2L0XD61_9BURK</name>
<evidence type="ECO:0000313" key="1">
    <source>
        <dbReference type="EMBL" id="QBP14504.1"/>
    </source>
</evidence>
<organism evidence="1 2">
    <name type="scientific">Cupriavidus metallidurans</name>
    <dbReference type="NCBI Taxonomy" id="119219"/>
    <lineage>
        <taxon>Bacteria</taxon>
        <taxon>Pseudomonadati</taxon>
        <taxon>Pseudomonadota</taxon>
        <taxon>Betaproteobacteria</taxon>
        <taxon>Burkholderiales</taxon>
        <taxon>Burkholderiaceae</taxon>
        <taxon>Cupriavidus</taxon>
    </lineage>
</organism>
<reference evidence="1 2" key="1">
    <citation type="submission" date="2019-03" db="EMBL/GenBank/DDBJ databases">
        <title>Comparative insights into the high quality Complete genome sequence of highly metal resistant Cupriavidus metallidurans strain BS1 isolated from a gold-copper mine.</title>
        <authorList>
            <person name="Mazhar H.S."/>
            <person name="Rensing C."/>
        </authorList>
    </citation>
    <scope>NUCLEOTIDE SEQUENCE [LARGE SCALE GENOMIC DNA]</scope>
    <source>
        <strain evidence="1 2">BS1</strain>
        <plasmid evidence="1 2">p1</plasmid>
    </source>
</reference>
<geneLocation type="plasmid" evidence="1">
    <name>p1</name>
</geneLocation>
<keyword evidence="1" id="KW-0614">Plasmid</keyword>
<proteinExistence type="predicted"/>
<dbReference type="RefSeq" id="WP_011229291.1">
    <property type="nucleotide sequence ID" value="NZ_CP026546.1"/>
</dbReference>
<dbReference type="OrthoDB" id="8969731at2"/>
<dbReference type="AlphaFoldDB" id="A0A2L0XD61"/>